<evidence type="ECO:0000313" key="3">
    <source>
        <dbReference type="Proteomes" id="UP000001307"/>
    </source>
</evidence>
<proteinExistence type="predicted"/>
<dbReference type="AlphaFoldDB" id="E4X268"/>
<reference evidence="2" key="1">
    <citation type="journal article" date="2010" name="Science">
        <title>Plasticity of animal genome architecture unmasked by rapid evolution of a pelagic tunicate.</title>
        <authorList>
            <person name="Denoeud F."/>
            <person name="Henriet S."/>
            <person name="Mungpakdee S."/>
            <person name="Aury J.M."/>
            <person name="Da Silva C."/>
            <person name="Brinkmann H."/>
            <person name="Mikhaleva J."/>
            <person name="Olsen L.C."/>
            <person name="Jubin C."/>
            <person name="Canestro C."/>
            <person name="Bouquet J.M."/>
            <person name="Danks G."/>
            <person name="Poulain J."/>
            <person name="Campsteijn C."/>
            <person name="Adamski M."/>
            <person name="Cross I."/>
            <person name="Yadetie F."/>
            <person name="Muffato M."/>
            <person name="Louis A."/>
            <person name="Butcher S."/>
            <person name="Tsagkogeorga G."/>
            <person name="Konrad A."/>
            <person name="Singh S."/>
            <person name="Jensen M.F."/>
            <person name="Cong E.H."/>
            <person name="Eikeseth-Otteraa H."/>
            <person name="Noel B."/>
            <person name="Anthouard V."/>
            <person name="Porcel B.M."/>
            <person name="Kachouri-Lafond R."/>
            <person name="Nishino A."/>
            <person name="Ugolini M."/>
            <person name="Chourrout P."/>
            <person name="Nishida H."/>
            <person name="Aasland R."/>
            <person name="Huzurbazar S."/>
            <person name="Westhof E."/>
            <person name="Delsuc F."/>
            <person name="Lehrach H."/>
            <person name="Reinhardt R."/>
            <person name="Weissenbach J."/>
            <person name="Roy S.W."/>
            <person name="Artiguenave F."/>
            <person name="Postlethwait J.H."/>
            <person name="Manak J.R."/>
            <person name="Thompson E.M."/>
            <person name="Jaillon O."/>
            <person name="Du Pasquier L."/>
            <person name="Boudinot P."/>
            <person name="Liberles D.A."/>
            <person name="Volff J.N."/>
            <person name="Philippe H."/>
            <person name="Lenhard B."/>
            <person name="Roest Crollius H."/>
            <person name="Wincker P."/>
            <person name="Chourrout D."/>
        </authorList>
    </citation>
    <scope>NUCLEOTIDE SEQUENCE [LARGE SCALE GENOMIC DNA]</scope>
</reference>
<keyword evidence="3" id="KW-1185">Reference proteome</keyword>
<dbReference type="EMBL" id="FN653022">
    <property type="protein sequence ID" value="CBY07342.1"/>
    <property type="molecule type" value="Genomic_DNA"/>
</dbReference>
<protein>
    <submittedName>
        <fullName evidence="2">Uncharacterized protein</fullName>
    </submittedName>
</protein>
<feature type="compositionally biased region" description="Basic and acidic residues" evidence="1">
    <location>
        <begin position="40"/>
        <end position="54"/>
    </location>
</feature>
<dbReference type="InParanoid" id="E4X268"/>
<feature type="region of interest" description="Disordered" evidence="1">
    <location>
        <begin position="29"/>
        <end position="63"/>
    </location>
</feature>
<evidence type="ECO:0000313" key="2">
    <source>
        <dbReference type="EMBL" id="CBY07342.1"/>
    </source>
</evidence>
<sequence>MQTRASKALKQALYAKALQKSREARLLVDLAESTTSGGAERPERPRGNKRKLSDGDATAPKSTSKFARVMARAFKKKKTPAIAENRSSELIDDDALEPEMREYSEGGSLDVNFANTIHEREQAEDVDDFVDHLASRCPKLLSIMDSLATDAEAEDFRAELAEVASAYDSRKAQFYNDCERGAVRITIETVSGLTATVKGPNFPEE</sequence>
<name>E4X268_OIKDI</name>
<organism evidence="2">
    <name type="scientific">Oikopleura dioica</name>
    <name type="common">Tunicate</name>
    <dbReference type="NCBI Taxonomy" id="34765"/>
    <lineage>
        <taxon>Eukaryota</taxon>
        <taxon>Metazoa</taxon>
        <taxon>Chordata</taxon>
        <taxon>Tunicata</taxon>
        <taxon>Appendicularia</taxon>
        <taxon>Copelata</taxon>
        <taxon>Oikopleuridae</taxon>
        <taxon>Oikopleura</taxon>
    </lineage>
</organism>
<evidence type="ECO:0000256" key="1">
    <source>
        <dbReference type="SAM" id="MobiDB-lite"/>
    </source>
</evidence>
<gene>
    <name evidence="2" type="ORF">GSOID_T00017005001</name>
</gene>
<dbReference type="Proteomes" id="UP000001307">
    <property type="component" value="Unassembled WGS sequence"/>
</dbReference>
<accession>E4X268</accession>